<gene>
    <name evidence="2" type="ORF">AAFF_G00075740</name>
</gene>
<evidence type="ECO:0000313" key="3">
    <source>
        <dbReference type="Proteomes" id="UP001221898"/>
    </source>
</evidence>
<dbReference type="EMBL" id="JAINUG010000146">
    <property type="protein sequence ID" value="KAJ8392449.1"/>
    <property type="molecule type" value="Genomic_DNA"/>
</dbReference>
<reference evidence="2" key="1">
    <citation type="journal article" date="2023" name="Science">
        <title>Genome structures resolve the early diversification of teleost fishes.</title>
        <authorList>
            <person name="Parey E."/>
            <person name="Louis A."/>
            <person name="Montfort J."/>
            <person name="Bouchez O."/>
            <person name="Roques C."/>
            <person name="Iampietro C."/>
            <person name="Lluch J."/>
            <person name="Castinel A."/>
            <person name="Donnadieu C."/>
            <person name="Desvignes T."/>
            <person name="Floi Bucao C."/>
            <person name="Jouanno E."/>
            <person name="Wen M."/>
            <person name="Mejri S."/>
            <person name="Dirks R."/>
            <person name="Jansen H."/>
            <person name="Henkel C."/>
            <person name="Chen W.J."/>
            <person name="Zahm M."/>
            <person name="Cabau C."/>
            <person name="Klopp C."/>
            <person name="Thompson A.W."/>
            <person name="Robinson-Rechavi M."/>
            <person name="Braasch I."/>
            <person name="Lecointre G."/>
            <person name="Bobe J."/>
            <person name="Postlethwait J.H."/>
            <person name="Berthelot C."/>
            <person name="Roest Crollius H."/>
            <person name="Guiguen Y."/>
        </authorList>
    </citation>
    <scope>NUCLEOTIDE SEQUENCE</scope>
    <source>
        <strain evidence="2">NC1722</strain>
    </source>
</reference>
<comment type="caution">
    <text evidence="2">The sequence shown here is derived from an EMBL/GenBank/DDBJ whole genome shotgun (WGS) entry which is preliminary data.</text>
</comment>
<feature type="compositionally biased region" description="Polar residues" evidence="1">
    <location>
        <begin position="28"/>
        <end position="39"/>
    </location>
</feature>
<protein>
    <submittedName>
        <fullName evidence="2">Uncharacterized protein</fullName>
    </submittedName>
</protein>
<evidence type="ECO:0000313" key="2">
    <source>
        <dbReference type="EMBL" id="KAJ8392449.1"/>
    </source>
</evidence>
<feature type="region of interest" description="Disordered" evidence="1">
    <location>
        <begin position="1"/>
        <end position="78"/>
    </location>
</feature>
<dbReference type="AlphaFoldDB" id="A0AAD7RY55"/>
<keyword evidence="3" id="KW-1185">Reference proteome</keyword>
<sequence>MSSTTDESGCSGNANEQEREQEQLQQEANVSPAATSQVHRQPVEPSRRRVPRQQLATFTDSQSRRRRRVPRQQLDRFNSGRVHRRVRFGGRGECFQAESTLLSLRI</sequence>
<proteinExistence type="predicted"/>
<accession>A0AAD7RY55</accession>
<organism evidence="2 3">
    <name type="scientific">Aldrovandia affinis</name>
    <dbReference type="NCBI Taxonomy" id="143900"/>
    <lineage>
        <taxon>Eukaryota</taxon>
        <taxon>Metazoa</taxon>
        <taxon>Chordata</taxon>
        <taxon>Craniata</taxon>
        <taxon>Vertebrata</taxon>
        <taxon>Euteleostomi</taxon>
        <taxon>Actinopterygii</taxon>
        <taxon>Neopterygii</taxon>
        <taxon>Teleostei</taxon>
        <taxon>Notacanthiformes</taxon>
        <taxon>Halosauridae</taxon>
        <taxon>Aldrovandia</taxon>
    </lineage>
</organism>
<feature type="compositionally biased region" description="Polar residues" evidence="1">
    <location>
        <begin position="1"/>
        <end position="15"/>
    </location>
</feature>
<evidence type="ECO:0000256" key="1">
    <source>
        <dbReference type="SAM" id="MobiDB-lite"/>
    </source>
</evidence>
<dbReference type="Proteomes" id="UP001221898">
    <property type="component" value="Unassembled WGS sequence"/>
</dbReference>
<name>A0AAD7RY55_9TELE</name>